<organism evidence="2">
    <name type="scientific">Karlodinium veneficum</name>
    <name type="common">Dinoflagellate</name>
    <name type="synonym">Karlodinium micrum</name>
    <dbReference type="NCBI Taxonomy" id="407301"/>
    <lineage>
        <taxon>Eukaryota</taxon>
        <taxon>Sar</taxon>
        <taxon>Alveolata</taxon>
        <taxon>Dinophyceae</taxon>
        <taxon>Gymnodiniales</taxon>
        <taxon>Kareniaceae</taxon>
        <taxon>Karlodinium</taxon>
    </lineage>
</organism>
<accession>A7WQ11</accession>
<sequence length="178" mass="19327">MGAQPCHEPLADCCRCKDVEQKTPSEPNLFGVHAVNDDLDSGLVTSIVGDAKPKKKKNQNAGSKSAVSAVRTPDDSTVIREVAPTNGHIHDVANSPVVIEEETGATMNASQPQYDNTTEKNDEQTRLVVPQAAVAKHIKKRRCLCCVGYVPVDDSGNEIQREKPKAAGKRQKRWKTGK</sequence>
<evidence type="ECO:0000256" key="1">
    <source>
        <dbReference type="SAM" id="MobiDB-lite"/>
    </source>
</evidence>
<reference evidence="2" key="1">
    <citation type="journal article" date="2007" name="Proc. Natl. Acad. Sci. U.S.A.">
        <title>Spliced leader RNA trans-splicing in dinoflagellates.</title>
        <authorList>
            <person name="Zhang H."/>
            <person name="Hou Y."/>
            <person name="Miranda L."/>
            <person name="Campbell D.A."/>
            <person name="Sturm N.R."/>
            <person name="Gaasterland T."/>
            <person name="Lin S."/>
        </authorList>
    </citation>
    <scope>NUCLEOTIDE SEQUENCE</scope>
    <source>
        <strain evidence="2">CCMP1975</strain>
    </source>
</reference>
<feature type="region of interest" description="Disordered" evidence="1">
    <location>
        <begin position="153"/>
        <end position="178"/>
    </location>
</feature>
<feature type="region of interest" description="Disordered" evidence="1">
    <location>
        <begin position="53"/>
        <end position="76"/>
    </location>
</feature>
<feature type="compositionally biased region" description="Basic residues" evidence="1">
    <location>
        <begin position="166"/>
        <end position="178"/>
    </location>
</feature>
<proteinExistence type="evidence at transcript level"/>
<name>A7WQ11_KARVE</name>
<dbReference type="AlphaFoldDB" id="A7WQ11"/>
<protein>
    <submittedName>
        <fullName evidence="2">Uncharacterized protein</fullName>
    </submittedName>
</protein>
<dbReference type="EMBL" id="EF134198">
    <property type="protein sequence ID" value="ABV22312.1"/>
    <property type="molecule type" value="mRNA"/>
</dbReference>
<evidence type="ECO:0000313" key="2">
    <source>
        <dbReference type="EMBL" id="ABV22312.1"/>
    </source>
</evidence>